<comment type="caution">
    <text evidence="9">The sequence shown here is derived from an EMBL/GenBank/DDBJ whole genome shotgun (WGS) entry which is preliminary data.</text>
</comment>
<dbReference type="Proteomes" id="UP000231246">
    <property type="component" value="Unassembled WGS sequence"/>
</dbReference>
<evidence type="ECO:0000256" key="5">
    <source>
        <dbReference type="ARBA" id="ARBA00023125"/>
    </source>
</evidence>
<keyword evidence="4 7" id="KW-0805">Transcription regulation</keyword>
<sequence>MKSGEMLLGRYTSRVTDKGRVALPAKLRAELGEKIVVTQGYEKSLILVGESSWRELIKGTSQKPFTIGAARDTTRFLLGSASSAILDKQGRFVLPDYLKQHGEITKEVIFLGLGTYIELWDKKRWEEYQEYLNVNIEDISERLSKLNIEK</sequence>
<comment type="subunit">
    <text evidence="7">Forms oligomers.</text>
</comment>
<accession>A0A2H0BW94</accession>
<dbReference type="InterPro" id="IPR037914">
    <property type="entry name" value="SpoVT-AbrB_sf"/>
</dbReference>
<dbReference type="InterPro" id="IPR020603">
    <property type="entry name" value="MraZ_dom"/>
</dbReference>
<comment type="subcellular location">
    <subcellularLocation>
        <location evidence="7">Cytoplasm</location>
        <location evidence="7">Nucleoid</location>
    </subcellularLocation>
</comment>
<name>A0A2H0BW94_9BACT</name>
<dbReference type="Gene3D" id="3.40.1550.20">
    <property type="entry name" value="Transcriptional regulator MraZ domain"/>
    <property type="match status" value="1"/>
</dbReference>
<dbReference type="GO" id="GO:0009295">
    <property type="term" value="C:nucleoid"/>
    <property type="evidence" value="ECO:0007669"/>
    <property type="project" value="UniProtKB-SubCell"/>
</dbReference>
<organism evidence="9 10">
    <name type="scientific">Candidatus Roizmanbacteria bacterium CG22_combo_CG10-13_8_21_14_all_38_20</name>
    <dbReference type="NCBI Taxonomy" id="1974862"/>
    <lineage>
        <taxon>Bacteria</taxon>
        <taxon>Candidatus Roizmaniibacteriota</taxon>
    </lineage>
</organism>
<evidence type="ECO:0000256" key="2">
    <source>
        <dbReference type="ARBA" id="ARBA00022490"/>
    </source>
</evidence>
<gene>
    <name evidence="7 9" type="primary">mraZ</name>
    <name evidence="9" type="ORF">COW99_01605</name>
</gene>
<dbReference type="PANTHER" id="PTHR34701:SF1">
    <property type="entry name" value="TRANSCRIPTIONAL REGULATOR MRAZ"/>
    <property type="match status" value="1"/>
</dbReference>
<evidence type="ECO:0000256" key="7">
    <source>
        <dbReference type="HAMAP-Rule" id="MF_01008"/>
    </source>
</evidence>
<dbReference type="PANTHER" id="PTHR34701">
    <property type="entry name" value="TRANSCRIPTIONAL REGULATOR MRAZ"/>
    <property type="match status" value="1"/>
</dbReference>
<evidence type="ECO:0000313" key="9">
    <source>
        <dbReference type="EMBL" id="PIP61901.1"/>
    </source>
</evidence>
<feature type="domain" description="SpoVT-AbrB" evidence="8">
    <location>
        <begin position="81"/>
        <end position="124"/>
    </location>
</feature>
<dbReference type="CDD" id="cd16321">
    <property type="entry name" value="MraZ_C"/>
    <property type="match status" value="1"/>
</dbReference>
<evidence type="ECO:0000256" key="4">
    <source>
        <dbReference type="ARBA" id="ARBA00023015"/>
    </source>
</evidence>
<dbReference type="InterPro" id="IPR007159">
    <property type="entry name" value="SpoVT-AbrB_dom"/>
</dbReference>
<evidence type="ECO:0000313" key="10">
    <source>
        <dbReference type="Proteomes" id="UP000231246"/>
    </source>
</evidence>
<dbReference type="InterPro" id="IPR003444">
    <property type="entry name" value="MraZ"/>
</dbReference>
<feature type="domain" description="SpoVT-AbrB" evidence="8">
    <location>
        <begin position="10"/>
        <end position="52"/>
    </location>
</feature>
<keyword evidence="6 7" id="KW-0804">Transcription</keyword>
<dbReference type="NCBIfam" id="TIGR00242">
    <property type="entry name" value="division/cell wall cluster transcriptional repressor MraZ"/>
    <property type="match status" value="1"/>
</dbReference>
<evidence type="ECO:0000256" key="3">
    <source>
        <dbReference type="ARBA" id="ARBA00022737"/>
    </source>
</evidence>
<dbReference type="InterPro" id="IPR035644">
    <property type="entry name" value="MraZ_C"/>
</dbReference>
<dbReference type="GO" id="GO:0000976">
    <property type="term" value="F:transcription cis-regulatory region binding"/>
    <property type="evidence" value="ECO:0007669"/>
    <property type="project" value="TreeGrafter"/>
</dbReference>
<dbReference type="SUPFAM" id="SSF89447">
    <property type="entry name" value="AbrB/MazE/MraZ-like"/>
    <property type="match status" value="1"/>
</dbReference>
<evidence type="ECO:0000256" key="6">
    <source>
        <dbReference type="ARBA" id="ARBA00023163"/>
    </source>
</evidence>
<evidence type="ECO:0000256" key="1">
    <source>
        <dbReference type="ARBA" id="ARBA00013860"/>
    </source>
</evidence>
<keyword evidence="5 7" id="KW-0238">DNA-binding</keyword>
<reference evidence="9 10" key="1">
    <citation type="submission" date="2017-09" db="EMBL/GenBank/DDBJ databases">
        <title>Depth-based differentiation of microbial function through sediment-hosted aquifers and enrichment of novel symbionts in the deep terrestrial subsurface.</title>
        <authorList>
            <person name="Probst A.J."/>
            <person name="Ladd B."/>
            <person name="Jarett J.K."/>
            <person name="Geller-Mcgrath D.E."/>
            <person name="Sieber C.M."/>
            <person name="Emerson J.B."/>
            <person name="Anantharaman K."/>
            <person name="Thomas B.C."/>
            <person name="Malmstrom R."/>
            <person name="Stieglmeier M."/>
            <person name="Klingl A."/>
            <person name="Woyke T."/>
            <person name="Ryan C.M."/>
            <person name="Banfield J.F."/>
        </authorList>
    </citation>
    <scope>NUCLEOTIDE SEQUENCE [LARGE SCALE GENOMIC DNA]</scope>
    <source>
        <strain evidence="9">CG22_combo_CG10-13_8_21_14_all_38_20</strain>
    </source>
</reference>
<keyword evidence="2 7" id="KW-0963">Cytoplasm</keyword>
<dbReference type="GO" id="GO:0005737">
    <property type="term" value="C:cytoplasm"/>
    <property type="evidence" value="ECO:0007669"/>
    <property type="project" value="UniProtKB-UniRule"/>
</dbReference>
<dbReference type="InterPro" id="IPR038619">
    <property type="entry name" value="MraZ_sf"/>
</dbReference>
<dbReference type="GO" id="GO:0003700">
    <property type="term" value="F:DNA-binding transcription factor activity"/>
    <property type="evidence" value="ECO:0007669"/>
    <property type="project" value="UniProtKB-UniRule"/>
</dbReference>
<proteinExistence type="inferred from homology"/>
<evidence type="ECO:0000259" key="8">
    <source>
        <dbReference type="PROSITE" id="PS51740"/>
    </source>
</evidence>
<protein>
    <recommendedName>
        <fullName evidence="1 7">Transcriptional regulator MraZ</fullName>
    </recommendedName>
</protein>
<comment type="similarity">
    <text evidence="7">Belongs to the MraZ family.</text>
</comment>
<dbReference type="PROSITE" id="PS51740">
    <property type="entry name" value="SPOVT_ABRB"/>
    <property type="match status" value="2"/>
</dbReference>
<dbReference type="EMBL" id="PCTA01000010">
    <property type="protein sequence ID" value="PIP61901.1"/>
    <property type="molecule type" value="Genomic_DNA"/>
</dbReference>
<keyword evidence="3" id="KW-0677">Repeat</keyword>
<dbReference type="InterPro" id="IPR035642">
    <property type="entry name" value="MraZ_N"/>
</dbReference>
<dbReference type="HAMAP" id="MF_01008">
    <property type="entry name" value="MraZ"/>
    <property type="match status" value="1"/>
</dbReference>
<dbReference type="AlphaFoldDB" id="A0A2H0BW94"/>
<dbReference type="GO" id="GO:2000143">
    <property type="term" value="P:negative regulation of DNA-templated transcription initiation"/>
    <property type="evidence" value="ECO:0007669"/>
    <property type="project" value="TreeGrafter"/>
</dbReference>
<dbReference type="Pfam" id="PF02381">
    <property type="entry name" value="MraZ"/>
    <property type="match status" value="2"/>
</dbReference>
<dbReference type="CDD" id="cd16320">
    <property type="entry name" value="MraZ_N"/>
    <property type="match status" value="1"/>
</dbReference>